<dbReference type="Proteomes" id="UP001050808">
    <property type="component" value="Unassembled WGS sequence"/>
</dbReference>
<sequence>MPVIGRCSGRLSVAGLIAVRPPVPGPGCVTACGPTERAGASVTAWASAASLRAMLEAVPADEWEPGLVIGLLRLANELGQREWLDAHAEPLPLTLRPADVLRMRASDTDVLRPVVRDGGLLSSFEKIQETWRGSVGSGRMPPG</sequence>
<organism evidence="1 2">
    <name type="scientific">Streptomyces violascens</name>
    <dbReference type="NCBI Taxonomy" id="67381"/>
    <lineage>
        <taxon>Bacteria</taxon>
        <taxon>Bacillati</taxon>
        <taxon>Actinomycetota</taxon>
        <taxon>Actinomycetes</taxon>
        <taxon>Kitasatosporales</taxon>
        <taxon>Streptomycetaceae</taxon>
        <taxon>Streptomyces</taxon>
    </lineage>
</organism>
<gene>
    <name evidence="1" type="ORF">Sviol_08800</name>
</gene>
<proteinExistence type="predicted"/>
<protein>
    <submittedName>
        <fullName evidence="1">Uncharacterized protein</fullName>
    </submittedName>
</protein>
<name>A0ABQ3QGR6_9ACTN</name>
<comment type="caution">
    <text evidence="1">The sequence shown here is derived from an EMBL/GenBank/DDBJ whole genome shotgun (WGS) entry which is preliminary data.</text>
</comment>
<evidence type="ECO:0000313" key="1">
    <source>
        <dbReference type="EMBL" id="GHI36472.1"/>
    </source>
</evidence>
<dbReference type="EMBL" id="BNDY01000002">
    <property type="protein sequence ID" value="GHI36472.1"/>
    <property type="molecule type" value="Genomic_DNA"/>
</dbReference>
<keyword evidence="2" id="KW-1185">Reference proteome</keyword>
<reference evidence="1" key="1">
    <citation type="submission" date="2024-05" db="EMBL/GenBank/DDBJ databases">
        <title>Whole genome shotgun sequence of Streptomyces violascens NBRC 12920.</title>
        <authorList>
            <person name="Komaki H."/>
            <person name="Tamura T."/>
        </authorList>
    </citation>
    <scope>NUCLEOTIDE SEQUENCE</scope>
    <source>
        <strain evidence="1">NBRC 12920</strain>
    </source>
</reference>
<evidence type="ECO:0000313" key="2">
    <source>
        <dbReference type="Proteomes" id="UP001050808"/>
    </source>
</evidence>
<accession>A0ABQ3QGR6</accession>